<organism evidence="3 4">
    <name type="scientific">Arachis hypogaea</name>
    <name type="common">Peanut</name>
    <dbReference type="NCBI Taxonomy" id="3818"/>
    <lineage>
        <taxon>Eukaryota</taxon>
        <taxon>Viridiplantae</taxon>
        <taxon>Streptophyta</taxon>
        <taxon>Embryophyta</taxon>
        <taxon>Tracheophyta</taxon>
        <taxon>Spermatophyta</taxon>
        <taxon>Magnoliopsida</taxon>
        <taxon>eudicotyledons</taxon>
        <taxon>Gunneridae</taxon>
        <taxon>Pentapetalae</taxon>
        <taxon>rosids</taxon>
        <taxon>fabids</taxon>
        <taxon>Fabales</taxon>
        <taxon>Fabaceae</taxon>
        <taxon>Papilionoideae</taxon>
        <taxon>50 kb inversion clade</taxon>
        <taxon>dalbergioids sensu lato</taxon>
        <taxon>Dalbergieae</taxon>
        <taxon>Pterocarpus clade</taxon>
        <taxon>Arachis</taxon>
    </lineage>
</organism>
<dbReference type="EMBL" id="SDMP01000006">
    <property type="protein sequence ID" value="RYR52803.1"/>
    <property type="molecule type" value="Genomic_DNA"/>
</dbReference>
<dbReference type="Proteomes" id="UP000289738">
    <property type="component" value="Chromosome A06"/>
</dbReference>
<dbReference type="Pfam" id="PF03108">
    <property type="entry name" value="DBD_Tnp_Mut"/>
    <property type="match status" value="1"/>
</dbReference>
<protein>
    <recommendedName>
        <fullName evidence="2">Transposase MuDR plant domain-containing protein</fullName>
    </recommendedName>
</protein>
<dbReference type="AlphaFoldDB" id="A0A445CPJ8"/>
<evidence type="ECO:0000256" key="1">
    <source>
        <dbReference type="SAM" id="MobiDB-lite"/>
    </source>
</evidence>
<feature type="region of interest" description="Disordered" evidence="1">
    <location>
        <begin position="99"/>
        <end position="121"/>
    </location>
</feature>
<reference evidence="3 4" key="1">
    <citation type="submission" date="2019-01" db="EMBL/GenBank/DDBJ databases">
        <title>Sequencing of cultivated peanut Arachis hypogaea provides insights into genome evolution and oil improvement.</title>
        <authorList>
            <person name="Chen X."/>
        </authorList>
    </citation>
    <scope>NUCLEOTIDE SEQUENCE [LARGE SCALE GENOMIC DNA]</scope>
    <source>
        <strain evidence="4">cv. Fuhuasheng</strain>
        <tissue evidence="3">Leaves</tissue>
    </source>
</reference>
<proteinExistence type="predicted"/>
<gene>
    <name evidence="3" type="ORF">Ahy_A06g027672</name>
</gene>
<feature type="region of interest" description="Disordered" evidence="1">
    <location>
        <begin position="1"/>
        <end position="25"/>
    </location>
</feature>
<keyword evidence="4" id="KW-1185">Reference proteome</keyword>
<dbReference type="InterPro" id="IPR004332">
    <property type="entry name" value="Transposase_MuDR"/>
</dbReference>
<comment type="caution">
    <text evidence="3">The sequence shown here is derived from an EMBL/GenBank/DDBJ whole genome shotgun (WGS) entry which is preliminary data.</text>
</comment>
<evidence type="ECO:0000259" key="2">
    <source>
        <dbReference type="Pfam" id="PF03108"/>
    </source>
</evidence>
<evidence type="ECO:0000313" key="3">
    <source>
        <dbReference type="EMBL" id="RYR52803.1"/>
    </source>
</evidence>
<evidence type="ECO:0000313" key="4">
    <source>
        <dbReference type="Proteomes" id="UP000289738"/>
    </source>
</evidence>
<feature type="domain" description="Transposase MuDR plant" evidence="2">
    <location>
        <begin position="176"/>
        <end position="239"/>
    </location>
</feature>
<sequence>MQDGGGAGVEQTQRSSNVGEERGERRGAVMTRYRLRDDENVRLIRSWHNLWTNIHLLKLFVFLVELGGRGSSADTIDDTPLGGTVRRNIKRTMVDLNMCNPDDGDDVGNEPTKISNDSDEEEEKNYYGDTQIALIQPPVSRPYDCPGHFSRLNLNAMTLDWLFTHGGLEEDSNNEFEVGQQFENKEEVMLAVKRYSIKRDVEYKILESDQLKYGVQCIQFGPECSWNIHIPYRRKQKKWEVRRYKWYATNRITIDLESQLVSHVLQGDSHLTA</sequence>
<accession>A0A445CPJ8</accession>
<name>A0A445CPJ8_ARAHY</name>